<protein>
    <recommendedName>
        <fullName evidence="3 9">Signal peptidase complex subunit 2</fullName>
    </recommendedName>
</protein>
<evidence type="ECO:0000256" key="2">
    <source>
        <dbReference type="ARBA" id="ARBA00007324"/>
    </source>
</evidence>
<reference evidence="13 14" key="1">
    <citation type="submission" date="2019-07" db="EMBL/GenBank/DDBJ databases">
        <title>Genomes of Cafeteria roenbergensis.</title>
        <authorList>
            <person name="Fischer M.G."/>
            <person name="Hackl T."/>
            <person name="Roman M."/>
        </authorList>
    </citation>
    <scope>NUCLEOTIDE SEQUENCE [LARGE SCALE GENOMIC DNA]</scope>
    <source>
        <strain evidence="11 13">BVI</strain>
        <strain evidence="10 15">Cflag</strain>
        <strain evidence="12 14">RCC970-E3</strain>
    </source>
</reference>
<evidence type="ECO:0000313" key="10">
    <source>
        <dbReference type="EMBL" id="KAA0148591.1"/>
    </source>
</evidence>
<comment type="subcellular location">
    <subcellularLocation>
        <location evidence="1 9">Endoplasmic reticulum membrane</location>
        <topology evidence="1 9">Multi-pass membrane protein</topology>
    </subcellularLocation>
</comment>
<dbReference type="GO" id="GO:0005787">
    <property type="term" value="C:signal peptidase complex"/>
    <property type="evidence" value="ECO:0007669"/>
    <property type="project" value="UniProtKB-UniRule"/>
</dbReference>
<dbReference type="EMBL" id="VLTM01000146">
    <property type="protein sequence ID" value="KAA0148591.1"/>
    <property type="molecule type" value="Genomic_DNA"/>
</dbReference>
<evidence type="ECO:0000313" key="15">
    <source>
        <dbReference type="Proteomes" id="UP000325113"/>
    </source>
</evidence>
<name>A0A5A8C9S8_CAFRO</name>
<dbReference type="PANTHER" id="PTHR13085:SF0">
    <property type="entry name" value="SIGNAL PEPTIDASE COMPLEX SUBUNIT 2"/>
    <property type="match status" value="1"/>
</dbReference>
<dbReference type="Proteomes" id="UP000323011">
    <property type="component" value="Unassembled WGS sequence"/>
</dbReference>
<keyword evidence="4" id="KW-0812">Transmembrane</keyword>
<dbReference type="PANTHER" id="PTHR13085">
    <property type="entry name" value="MICROSOMAL SIGNAL PEPTIDASE 25 KDA SUBUNIT"/>
    <property type="match status" value="1"/>
</dbReference>
<evidence type="ECO:0000256" key="5">
    <source>
        <dbReference type="ARBA" id="ARBA00022824"/>
    </source>
</evidence>
<sequence length="278" mass="29946">MTLLDSAKTLLFGAEPSAEAADPRLEGVEIPSIDPYDHAAVKRTLDDGIVHILTEELGMKEDLTVSNTHLGIMAAAVAIGLLGQFWPWGTDEGWLGVAICVVLYFGLSHALTLYQSLVEGDCIFTSIPDKAAGELTLRVRTGMAKHESRFVMLLEKPGLPRAQQPAAPKSVVAALVQPLFGEVGLASIAASGTAPPACAGGATNFVMAQHDYGRYFTKEGYLVRSLLRADLVKLLDKAAWLPAEMRARQQQAARHIQRFFVKAKAQGRLDADVPQADQ</sequence>
<evidence type="ECO:0000313" key="12">
    <source>
        <dbReference type="EMBL" id="KAA0169259.1"/>
    </source>
</evidence>
<evidence type="ECO:0000313" key="13">
    <source>
        <dbReference type="Proteomes" id="UP000323011"/>
    </source>
</evidence>
<comment type="similarity">
    <text evidence="2 9">Belongs to the SPCS2 family.</text>
</comment>
<gene>
    <name evidence="12" type="ORF">FNF28_02213</name>
    <name evidence="11" type="ORF">FNF29_05649</name>
    <name evidence="10" type="ORF">FNF31_07381</name>
</gene>
<evidence type="ECO:0000256" key="6">
    <source>
        <dbReference type="ARBA" id="ARBA00022989"/>
    </source>
</evidence>
<keyword evidence="5 9" id="KW-0256">Endoplasmic reticulum</keyword>
<evidence type="ECO:0000256" key="3">
    <source>
        <dbReference type="ARBA" id="ARBA00017057"/>
    </source>
</evidence>
<evidence type="ECO:0000256" key="7">
    <source>
        <dbReference type="ARBA" id="ARBA00023136"/>
    </source>
</evidence>
<accession>A0A5A8C9S8</accession>
<proteinExistence type="inferred from homology"/>
<dbReference type="InterPro" id="IPR009582">
    <property type="entry name" value="Spc2/SPCS2"/>
</dbReference>
<dbReference type="EMBL" id="VLTL01000024">
    <property type="protein sequence ID" value="KAA0169259.1"/>
    <property type="molecule type" value="Genomic_DNA"/>
</dbReference>
<comment type="function">
    <text evidence="8 9">Component of the signal peptidase complex (SPC) which catalyzes the cleavage of N-terminal signal sequences from nascent proteins as they are translocated into the lumen of the endoplasmic reticulum. Enhances the enzymatic activity of SPC and facilitates the interactions between different components of the translocation site.</text>
</comment>
<dbReference type="GO" id="GO:0006465">
    <property type="term" value="P:signal peptide processing"/>
    <property type="evidence" value="ECO:0007669"/>
    <property type="project" value="UniProtKB-UniRule"/>
</dbReference>
<dbReference type="Proteomes" id="UP000325113">
    <property type="component" value="Unassembled WGS sequence"/>
</dbReference>
<dbReference type="GO" id="GO:0008233">
    <property type="term" value="F:peptidase activity"/>
    <property type="evidence" value="ECO:0007669"/>
    <property type="project" value="UniProtKB-UniRule"/>
</dbReference>
<dbReference type="Pfam" id="PF06703">
    <property type="entry name" value="SPC25"/>
    <property type="match status" value="1"/>
</dbReference>
<evidence type="ECO:0000313" key="11">
    <source>
        <dbReference type="EMBL" id="KAA0149823.1"/>
    </source>
</evidence>
<evidence type="ECO:0000256" key="9">
    <source>
        <dbReference type="RuleBase" id="RU368033"/>
    </source>
</evidence>
<evidence type="ECO:0000256" key="4">
    <source>
        <dbReference type="ARBA" id="ARBA00022692"/>
    </source>
</evidence>
<evidence type="ECO:0000256" key="1">
    <source>
        <dbReference type="ARBA" id="ARBA00004477"/>
    </source>
</evidence>
<dbReference type="Proteomes" id="UP000324907">
    <property type="component" value="Unassembled WGS sequence"/>
</dbReference>
<dbReference type="EMBL" id="VLTN01000039">
    <property type="protein sequence ID" value="KAA0149823.1"/>
    <property type="molecule type" value="Genomic_DNA"/>
</dbReference>
<dbReference type="AlphaFoldDB" id="A0A5A8C9S8"/>
<keyword evidence="13" id="KW-1185">Reference proteome</keyword>
<evidence type="ECO:0000256" key="8">
    <source>
        <dbReference type="ARBA" id="ARBA00045608"/>
    </source>
</evidence>
<organism evidence="10 15">
    <name type="scientific">Cafeteria roenbergensis</name>
    <name type="common">Marine flagellate</name>
    <dbReference type="NCBI Taxonomy" id="33653"/>
    <lineage>
        <taxon>Eukaryota</taxon>
        <taxon>Sar</taxon>
        <taxon>Stramenopiles</taxon>
        <taxon>Bigyra</taxon>
        <taxon>Opalozoa</taxon>
        <taxon>Bicosoecida</taxon>
        <taxon>Cafeteriaceae</taxon>
        <taxon>Cafeteria</taxon>
    </lineage>
</organism>
<dbReference type="GO" id="GO:0045047">
    <property type="term" value="P:protein targeting to ER"/>
    <property type="evidence" value="ECO:0007669"/>
    <property type="project" value="TreeGrafter"/>
</dbReference>
<keyword evidence="6" id="KW-1133">Transmembrane helix</keyword>
<comment type="caution">
    <text evidence="10">The sequence shown here is derived from an EMBL/GenBank/DDBJ whole genome shotgun (WGS) entry which is preliminary data.</text>
</comment>
<evidence type="ECO:0000313" key="14">
    <source>
        <dbReference type="Proteomes" id="UP000324907"/>
    </source>
</evidence>
<keyword evidence="7" id="KW-0472">Membrane</keyword>